<dbReference type="Pfam" id="PF02373">
    <property type="entry name" value="JmjC"/>
    <property type="match status" value="1"/>
</dbReference>
<dbReference type="InParanoid" id="A0A1Y1Z221"/>
<keyword evidence="2" id="KW-0479">Metal-binding</keyword>
<feature type="region of interest" description="Disordered" evidence="4">
    <location>
        <begin position="79"/>
        <end position="142"/>
    </location>
</feature>
<evidence type="ECO:0000313" key="6">
    <source>
        <dbReference type="EMBL" id="ORY03967.1"/>
    </source>
</evidence>
<dbReference type="AlphaFoldDB" id="A0A1Y1Z221"/>
<feature type="region of interest" description="Disordered" evidence="4">
    <location>
        <begin position="599"/>
        <end position="825"/>
    </location>
</feature>
<dbReference type="PROSITE" id="PS51184">
    <property type="entry name" value="JMJC"/>
    <property type="match status" value="1"/>
</dbReference>
<evidence type="ECO:0000256" key="1">
    <source>
        <dbReference type="ARBA" id="ARBA00004123"/>
    </source>
</evidence>
<feature type="domain" description="JmjC" evidence="5">
    <location>
        <begin position="312"/>
        <end position="501"/>
    </location>
</feature>
<protein>
    <recommendedName>
        <fullName evidence="5">JmjC domain-containing protein</fullName>
    </recommendedName>
</protein>
<dbReference type="InterPro" id="IPR045109">
    <property type="entry name" value="LSDs-like"/>
</dbReference>
<evidence type="ECO:0000259" key="5">
    <source>
        <dbReference type="PROSITE" id="PS51184"/>
    </source>
</evidence>
<proteinExistence type="predicted"/>
<dbReference type="OrthoDB" id="1667110at2759"/>
<comment type="caution">
    <text evidence="6">The sequence shown here is derived from an EMBL/GenBank/DDBJ whole genome shotgun (WGS) entry which is preliminary data.</text>
</comment>
<keyword evidence="3" id="KW-0539">Nucleus</keyword>
<feature type="compositionally biased region" description="Basic and acidic residues" evidence="4">
    <location>
        <begin position="808"/>
        <end position="825"/>
    </location>
</feature>
<reference evidence="6 7" key="1">
    <citation type="submission" date="2016-07" db="EMBL/GenBank/DDBJ databases">
        <title>Pervasive Adenine N6-methylation of Active Genes in Fungi.</title>
        <authorList>
            <consortium name="DOE Joint Genome Institute"/>
            <person name="Mondo S.J."/>
            <person name="Dannebaum R.O."/>
            <person name="Kuo R.C."/>
            <person name="Labutti K."/>
            <person name="Haridas S."/>
            <person name="Kuo A."/>
            <person name="Salamov A."/>
            <person name="Ahrendt S.R."/>
            <person name="Lipzen A."/>
            <person name="Sullivan W."/>
            <person name="Andreopoulos W.B."/>
            <person name="Clum A."/>
            <person name="Lindquist E."/>
            <person name="Daum C."/>
            <person name="Ramamoorthy G.K."/>
            <person name="Gryganskyi A."/>
            <person name="Culley D."/>
            <person name="Magnuson J.K."/>
            <person name="James T.Y."/>
            <person name="O'Malley M.A."/>
            <person name="Stajich J.E."/>
            <person name="Spatafora J.W."/>
            <person name="Visel A."/>
            <person name="Grigoriev I.V."/>
        </authorList>
    </citation>
    <scope>NUCLEOTIDE SEQUENCE [LARGE SCALE GENOMIC DNA]</scope>
    <source>
        <strain evidence="6 7">CBS 931.73</strain>
    </source>
</reference>
<feature type="compositionally biased region" description="Polar residues" evidence="4">
    <location>
        <begin position="104"/>
        <end position="117"/>
    </location>
</feature>
<feature type="compositionally biased region" description="Basic and acidic residues" evidence="4">
    <location>
        <begin position="771"/>
        <end position="782"/>
    </location>
</feature>
<organism evidence="6 7">
    <name type="scientific">Basidiobolus meristosporus CBS 931.73</name>
    <dbReference type="NCBI Taxonomy" id="1314790"/>
    <lineage>
        <taxon>Eukaryota</taxon>
        <taxon>Fungi</taxon>
        <taxon>Fungi incertae sedis</taxon>
        <taxon>Zoopagomycota</taxon>
        <taxon>Entomophthoromycotina</taxon>
        <taxon>Basidiobolomycetes</taxon>
        <taxon>Basidiobolales</taxon>
        <taxon>Basidiobolaceae</taxon>
        <taxon>Basidiobolus</taxon>
    </lineage>
</organism>
<feature type="region of interest" description="Disordered" evidence="4">
    <location>
        <begin position="526"/>
        <end position="587"/>
    </location>
</feature>
<feature type="compositionally biased region" description="Low complexity" evidence="4">
    <location>
        <begin position="633"/>
        <end position="655"/>
    </location>
</feature>
<dbReference type="GO" id="GO:0003712">
    <property type="term" value="F:transcription coregulator activity"/>
    <property type="evidence" value="ECO:0007669"/>
    <property type="project" value="TreeGrafter"/>
</dbReference>
<feature type="compositionally biased region" description="Basic and acidic residues" evidence="4">
    <location>
        <begin position="656"/>
        <end position="670"/>
    </location>
</feature>
<keyword evidence="7" id="KW-1185">Reference proteome</keyword>
<dbReference type="GO" id="GO:0006357">
    <property type="term" value="P:regulation of transcription by RNA polymerase II"/>
    <property type="evidence" value="ECO:0007669"/>
    <property type="project" value="TreeGrafter"/>
</dbReference>
<feature type="compositionally biased region" description="Basic and acidic residues" evidence="4">
    <location>
        <begin position="710"/>
        <end position="730"/>
    </location>
</feature>
<dbReference type="Gene3D" id="2.60.120.650">
    <property type="entry name" value="Cupin"/>
    <property type="match status" value="1"/>
</dbReference>
<dbReference type="GO" id="GO:0031490">
    <property type="term" value="F:chromatin DNA binding"/>
    <property type="evidence" value="ECO:0007669"/>
    <property type="project" value="TreeGrafter"/>
</dbReference>
<name>A0A1Y1Z221_9FUNG</name>
<evidence type="ECO:0000256" key="2">
    <source>
        <dbReference type="ARBA" id="ARBA00022723"/>
    </source>
</evidence>
<dbReference type="SUPFAM" id="SSF51197">
    <property type="entry name" value="Clavaminate synthase-like"/>
    <property type="match status" value="1"/>
</dbReference>
<dbReference type="GO" id="GO:0000118">
    <property type="term" value="C:histone deacetylase complex"/>
    <property type="evidence" value="ECO:0007669"/>
    <property type="project" value="TreeGrafter"/>
</dbReference>
<evidence type="ECO:0000256" key="3">
    <source>
        <dbReference type="ARBA" id="ARBA00023242"/>
    </source>
</evidence>
<dbReference type="InterPro" id="IPR003347">
    <property type="entry name" value="JmjC_dom"/>
</dbReference>
<dbReference type="STRING" id="1314790.A0A1Y1Z221"/>
<evidence type="ECO:0000256" key="4">
    <source>
        <dbReference type="SAM" id="MobiDB-lite"/>
    </source>
</evidence>
<dbReference type="PANTHER" id="PTHR12549:SF38">
    <property type="entry name" value="JMJC DOMAIN-CONTAINING HISTONE DEMETHYLASE 2, ISOFORM A"/>
    <property type="match status" value="1"/>
</dbReference>
<dbReference type="GO" id="GO:0032454">
    <property type="term" value="F:histone H3K9 demethylase activity"/>
    <property type="evidence" value="ECO:0007669"/>
    <property type="project" value="InterPro"/>
</dbReference>
<accession>A0A1Y1Z221</accession>
<comment type="subcellular location">
    <subcellularLocation>
        <location evidence="1">Nucleus</location>
    </subcellularLocation>
</comment>
<dbReference type="GO" id="GO:0000785">
    <property type="term" value="C:chromatin"/>
    <property type="evidence" value="ECO:0007669"/>
    <property type="project" value="TreeGrafter"/>
</dbReference>
<feature type="compositionally biased region" description="Polar residues" evidence="4">
    <location>
        <begin position="528"/>
        <end position="537"/>
    </location>
</feature>
<dbReference type="SMART" id="SM00558">
    <property type="entry name" value="JmjC"/>
    <property type="match status" value="1"/>
</dbReference>
<evidence type="ECO:0000313" key="7">
    <source>
        <dbReference type="Proteomes" id="UP000193498"/>
    </source>
</evidence>
<feature type="compositionally biased region" description="Basic and acidic residues" evidence="4">
    <location>
        <begin position="549"/>
        <end position="560"/>
    </location>
</feature>
<dbReference type="GO" id="GO:0046872">
    <property type="term" value="F:metal ion binding"/>
    <property type="evidence" value="ECO:0007669"/>
    <property type="project" value="UniProtKB-KW"/>
</dbReference>
<gene>
    <name evidence="6" type="ORF">K493DRAFT_404815</name>
</gene>
<dbReference type="PANTHER" id="PTHR12549">
    <property type="entry name" value="JMJC DOMAIN-CONTAINING HISTONE DEMETHYLATION PROTEIN"/>
    <property type="match status" value="1"/>
</dbReference>
<dbReference type="Proteomes" id="UP000193498">
    <property type="component" value="Unassembled WGS sequence"/>
</dbReference>
<dbReference type="EMBL" id="MCFE01000040">
    <property type="protein sequence ID" value="ORY03967.1"/>
    <property type="molecule type" value="Genomic_DNA"/>
</dbReference>
<sequence>MPEVEHCDNNQERFSSDTLKEASVKVEYNLLPGTASTTPKGNLNKVAIRRPKWLSRLIKADTEYIIDWFDCQCEADSDTEIKKQSSKTPLVKRVSNEVDENLPTKKQPTKSPHTSSNRTDRRPSRNQLSSASHTAGLKTDSIRPQIFGKENIHVQKSPFQSIEAPTDNVDCLKKSPSSEKGRLSHEAGYLIDGYKNVTLENFQERWRNGETVVIRDLLDKIKLDWSPNYFIEHYGDEAADMVDCSTGYTVTSKTVGDFFRGFSDMDFRSRNDEGKHLVLRIKDWPSDMDFKDKFPDHFMDFMKALPFQEYTQRKGILNLASRLPAIVVPPDLGPKMYNAYGSDDGEIGVGTTPLHLDMADAVNLMVYSINPVNEQDTQASGGNSVKHHDAGAVWDIYHFQDLPKIREFLRDYADQMGHSVDDPIHDQVFYLNETLRQQLFSQYGVRGWRVYQNPGDAVFIPAGLAMDFVSPENVSRCAELTKEFRLLSQGHRRRQDLLQLESILYHSLLNSESAIKGEEVDELLPQEIQDSVSPNTARKTRSRITTRSARPEESPKPTDLKRKRASSVVKKTLKRKSDDTSFGGDMPTVDEEIVDLLSGSKSKPHKCPTRSQNPTTAPPFENRKSKFTYVTRSSSDSSLTDLSDLVNSSDESSSSRSEKPSARKKPEPLARAHKRTSAVKSYSSSDDEPAVYETKKRLRRHTTTNNAQEHTIEDENHAVAKSSDVREAGNPRKKPKREINLPSSKSTPKIKLILSSKEQEPENPSAPHALESTEARSVEKHPLCKQTVVDPAKDTEPQSAIALLDLGSSKDPKEHPSLDSNDKHA</sequence>